<protein>
    <recommendedName>
        <fullName evidence="7">Phosphoinositide phospholipase C</fullName>
        <ecNumber evidence="7">3.1.4.11</ecNumber>
    </recommendedName>
</protein>
<evidence type="ECO:0000256" key="7">
    <source>
        <dbReference type="RuleBase" id="RU361133"/>
    </source>
</evidence>
<dbReference type="PRINTS" id="PR00390">
    <property type="entry name" value="PHPHLIPASEC"/>
</dbReference>
<evidence type="ECO:0000259" key="9">
    <source>
        <dbReference type="PROSITE" id="PS50008"/>
    </source>
</evidence>
<reference evidence="10 11" key="1">
    <citation type="submission" date="2013-03" db="EMBL/GenBank/DDBJ databases">
        <title>The Genome Sequence of Capronia coronata CBS 617.96.</title>
        <authorList>
            <consortium name="The Broad Institute Genomics Platform"/>
            <person name="Cuomo C."/>
            <person name="de Hoog S."/>
            <person name="Gorbushina A."/>
            <person name="Walker B."/>
            <person name="Young S.K."/>
            <person name="Zeng Q."/>
            <person name="Gargeya S."/>
            <person name="Fitzgerald M."/>
            <person name="Haas B."/>
            <person name="Abouelleil A."/>
            <person name="Allen A.W."/>
            <person name="Alvarado L."/>
            <person name="Arachchi H.M."/>
            <person name="Berlin A.M."/>
            <person name="Chapman S.B."/>
            <person name="Gainer-Dewar J."/>
            <person name="Goldberg J."/>
            <person name="Griggs A."/>
            <person name="Gujja S."/>
            <person name="Hansen M."/>
            <person name="Howarth C."/>
            <person name="Imamovic A."/>
            <person name="Ireland A."/>
            <person name="Larimer J."/>
            <person name="McCowan C."/>
            <person name="Murphy C."/>
            <person name="Pearson M."/>
            <person name="Poon T.W."/>
            <person name="Priest M."/>
            <person name="Roberts A."/>
            <person name="Saif S."/>
            <person name="Shea T."/>
            <person name="Sisk P."/>
            <person name="Sykes S."/>
            <person name="Wortman J."/>
            <person name="Nusbaum C."/>
            <person name="Birren B."/>
        </authorList>
    </citation>
    <scope>NUCLEOTIDE SEQUENCE [LARGE SCALE GENOMIC DNA]</scope>
    <source>
        <strain evidence="10 11">CBS 617.96</strain>
    </source>
</reference>
<dbReference type="eggNOG" id="KOG0169">
    <property type="taxonomic scope" value="Eukaryota"/>
</dbReference>
<dbReference type="GO" id="GO:0048015">
    <property type="term" value="P:phosphatidylinositol-mediated signaling"/>
    <property type="evidence" value="ECO:0007669"/>
    <property type="project" value="TreeGrafter"/>
</dbReference>
<feature type="compositionally biased region" description="Basic and acidic residues" evidence="8">
    <location>
        <begin position="289"/>
        <end position="303"/>
    </location>
</feature>
<keyword evidence="4 7" id="KW-0443">Lipid metabolism</keyword>
<evidence type="ECO:0000256" key="5">
    <source>
        <dbReference type="ARBA" id="ARBA00023224"/>
    </source>
</evidence>
<dbReference type="SMART" id="SM00149">
    <property type="entry name" value="PLCYc"/>
    <property type="match status" value="1"/>
</dbReference>
<evidence type="ECO:0000256" key="8">
    <source>
        <dbReference type="SAM" id="MobiDB-lite"/>
    </source>
</evidence>
<dbReference type="Gene3D" id="3.20.20.190">
    <property type="entry name" value="Phosphatidylinositol (PI) phosphodiesterase"/>
    <property type="match status" value="1"/>
</dbReference>
<dbReference type="OrthoDB" id="269822at2759"/>
<dbReference type="InterPro" id="IPR017946">
    <property type="entry name" value="PLC-like_Pdiesterase_TIM-brl"/>
</dbReference>
<dbReference type="SUPFAM" id="SSF49562">
    <property type="entry name" value="C2 domain (Calcium/lipid-binding domain, CaLB)"/>
    <property type="match status" value="1"/>
</dbReference>
<dbReference type="GO" id="GO:0016042">
    <property type="term" value="P:lipid catabolic process"/>
    <property type="evidence" value="ECO:0007669"/>
    <property type="project" value="UniProtKB-KW"/>
</dbReference>
<evidence type="ECO:0000256" key="2">
    <source>
        <dbReference type="ARBA" id="ARBA00022801"/>
    </source>
</evidence>
<keyword evidence="2 7" id="KW-0378">Hydrolase</keyword>
<dbReference type="SUPFAM" id="SSF51695">
    <property type="entry name" value="PLC-like phosphodiesterases"/>
    <property type="match status" value="1"/>
</dbReference>
<dbReference type="CDD" id="cd00275">
    <property type="entry name" value="C2_PLC_like"/>
    <property type="match status" value="1"/>
</dbReference>
<dbReference type="GO" id="GO:0051209">
    <property type="term" value="P:release of sequestered calcium ion into cytosol"/>
    <property type="evidence" value="ECO:0007669"/>
    <property type="project" value="TreeGrafter"/>
</dbReference>
<gene>
    <name evidence="10" type="ORF">A1O1_00992</name>
</gene>
<dbReference type="Pfam" id="PF00387">
    <property type="entry name" value="PI-PLC-Y"/>
    <property type="match status" value="1"/>
</dbReference>
<dbReference type="AlphaFoldDB" id="W9YSL9"/>
<feature type="domain" description="PI-PLC Y-box" evidence="9">
    <location>
        <begin position="314"/>
        <end position="432"/>
    </location>
</feature>
<comment type="caution">
    <text evidence="10">The sequence shown here is derived from an EMBL/GenBank/DDBJ whole genome shotgun (WGS) entry which is preliminary data.</text>
</comment>
<organism evidence="10 11">
    <name type="scientific">Capronia coronata CBS 617.96</name>
    <dbReference type="NCBI Taxonomy" id="1182541"/>
    <lineage>
        <taxon>Eukaryota</taxon>
        <taxon>Fungi</taxon>
        <taxon>Dikarya</taxon>
        <taxon>Ascomycota</taxon>
        <taxon>Pezizomycotina</taxon>
        <taxon>Eurotiomycetes</taxon>
        <taxon>Chaetothyriomycetidae</taxon>
        <taxon>Chaetothyriales</taxon>
        <taxon>Herpotrichiellaceae</taxon>
        <taxon>Capronia</taxon>
    </lineage>
</organism>
<keyword evidence="3 7" id="KW-0442">Lipid degradation</keyword>
<dbReference type="InterPro" id="IPR001711">
    <property type="entry name" value="PLipase_C_Pinositol-sp_Y"/>
</dbReference>
<dbReference type="InterPro" id="IPR035892">
    <property type="entry name" value="C2_domain_sf"/>
</dbReference>
<dbReference type="EMBL" id="AMWN01000001">
    <property type="protein sequence ID" value="EXJ95867.1"/>
    <property type="molecule type" value="Genomic_DNA"/>
</dbReference>
<keyword evidence="11" id="KW-1185">Reference proteome</keyword>
<dbReference type="GO" id="GO:0004435">
    <property type="term" value="F:phosphatidylinositol-4,5-bisphosphate phospholipase C activity"/>
    <property type="evidence" value="ECO:0007669"/>
    <property type="project" value="UniProtKB-EC"/>
</dbReference>
<dbReference type="RefSeq" id="XP_007720096.1">
    <property type="nucleotide sequence ID" value="XM_007721906.1"/>
</dbReference>
<comment type="function">
    <text evidence="6">The production of the second messenger molecules diacylglycerol (DAG) and inositol 1,4,5-trisphosphate (IP3) is mediated by activated phosphatidylinositol-specific phospholipase C enzymes.</text>
</comment>
<evidence type="ECO:0000256" key="4">
    <source>
        <dbReference type="ARBA" id="ARBA00023098"/>
    </source>
</evidence>
<evidence type="ECO:0000313" key="11">
    <source>
        <dbReference type="Proteomes" id="UP000019484"/>
    </source>
</evidence>
<dbReference type="Gene3D" id="2.60.40.150">
    <property type="entry name" value="C2 domain"/>
    <property type="match status" value="1"/>
</dbReference>
<dbReference type="PROSITE" id="PS50008">
    <property type="entry name" value="PIPLC_Y_DOMAIN"/>
    <property type="match status" value="1"/>
</dbReference>
<feature type="compositionally biased region" description="Acidic residues" evidence="8">
    <location>
        <begin position="275"/>
        <end position="288"/>
    </location>
</feature>
<keyword evidence="5" id="KW-0807">Transducer</keyword>
<dbReference type="SMART" id="SM00148">
    <property type="entry name" value="PLCXc"/>
    <property type="match status" value="1"/>
</dbReference>
<dbReference type="EC" id="3.1.4.11" evidence="7"/>
<evidence type="ECO:0000256" key="1">
    <source>
        <dbReference type="ARBA" id="ARBA00001195"/>
    </source>
</evidence>
<comment type="catalytic activity">
    <reaction evidence="1 7">
        <text>a 1,2-diacyl-sn-glycero-3-phospho-(1D-myo-inositol-4,5-bisphosphate) + H2O = 1D-myo-inositol 1,4,5-trisphosphate + a 1,2-diacyl-sn-glycerol + H(+)</text>
        <dbReference type="Rhea" id="RHEA:33179"/>
        <dbReference type="ChEBI" id="CHEBI:15377"/>
        <dbReference type="ChEBI" id="CHEBI:15378"/>
        <dbReference type="ChEBI" id="CHEBI:17815"/>
        <dbReference type="ChEBI" id="CHEBI:58456"/>
        <dbReference type="ChEBI" id="CHEBI:203600"/>
        <dbReference type="EC" id="3.1.4.11"/>
    </reaction>
</comment>
<dbReference type="HOGENOM" id="CLU_002738_3_1_1"/>
<dbReference type="InterPro" id="IPR001192">
    <property type="entry name" value="PI-PLC_fam"/>
</dbReference>
<proteinExistence type="predicted"/>
<dbReference type="STRING" id="1182541.W9YSL9"/>
<evidence type="ECO:0000256" key="6">
    <source>
        <dbReference type="ARBA" id="ARBA00059664"/>
    </source>
</evidence>
<evidence type="ECO:0000313" key="10">
    <source>
        <dbReference type="EMBL" id="EXJ95867.1"/>
    </source>
</evidence>
<accession>W9YSL9</accession>
<evidence type="ECO:0000256" key="3">
    <source>
        <dbReference type="ARBA" id="ARBA00022963"/>
    </source>
</evidence>
<dbReference type="FunFam" id="3.20.20.190:FF:000039">
    <property type="entry name" value="Phosphoinositide phospholipase C"/>
    <property type="match status" value="1"/>
</dbReference>
<dbReference type="PROSITE" id="PS50007">
    <property type="entry name" value="PIPLC_X_DOMAIN"/>
    <property type="match status" value="1"/>
</dbReference>
<dbReference type="Pfam" id="PF00388">
    <property type="entry name" value="PI-PLC-X"/>
    <property type="match status" value="1"/>
</dbReference>
<dbReference type="Proteomes" id="UP000019484">
    <property type="component" value="Unassembled WGS sequence"/>
</dbReference>
<dbReference type="InterPro" id="IPR000909">
    <property type="entry name" value="PLipase_C_PInositol-sp_X_dom"/>
</dbReference>
<dbReference type="GeneID" id="19155895"/>
<dbReference type="PANTHER" id="PTHR10336">
    <property type="entry name" value="PHOSPHOINOSITIDE-SPECIFIC PHOSPHOLIPASE C FAMILY PROTEIN"/>
    <property type="match status" value="1"/>
</dbReference>
<dbReference type="CDD" id="cd08598">
    <property type="entry name" value="PI-PLC1c_yeast"/>
    <property type="match status" value="1"/>
</dbReference>
<dbReference type="PANTHER" id="PTHR10336:SF169">
    <property type="entry name" value="PHOSPHOINOSITIDE PHOSPHOLIPASE C"/>
    <property type="match status" value="1"/>
</dbReference>
<sequence>MADSGPTTLSSRFASFNPFSRSTGKTDADDLGEKIDSSTIAGGVHGSYLSDITSEQLRVSHALRSFLVHHNVLSKDEAGLHDPNQLTESLRALLDKPHINVPSAITDRSHPLPEYFISSSHNTYLVAHQLYGTSSAKAYETALNTGSRCVEIDAWDGEDDEEEPKVTHGYTLVSHITFRSVCETIRDVVDREATLAANQADYRPSPVLLSLENHCEAHGQQRLVKVMKQVWGDRLLSEAVRRKGHTEQEGSTNHVRLEDLGSKIAVIVEYHLPDEPQDDDSSSSDDEDEKAKQAHKEYNEKKKATPATIIIPELAELGVYAQSVKPKDNSWFGEVGIKDGPHHHLINISESALRAHMPAETDKIARHNAQHLMRVFPKGTRISSENLNPVPFWGLGAQICALNWQTFGAGLQLNQALFSRTEGFVLKPAALRPGGSGKLTTGRRKRLRLHVAGASDIPIPEGRQAHDIKPYISCTLIHPDDLDQDPAKRKTTPYKHHKLAFLHEGENPPATDPVWQETLEWEYGDNELVFLRMLIKSDDSYSRNPIFAVAAVRLMYVAPGWSFVRMLDLRGRETRCTLLVRFEIEDV</sequence>
<name>W9YSL9_9EURO</name>
<feature type="region of interest" description="Disordered" evidence="8">
    <location>
        <begin position="274"/>
        <end position="303"/>
    </location>
</feature>